<evidence type="ECO:0000256" key="2">
    <source>
        <dbReference type="ARBA" id="ARBA00004236"/>
    </source>
</evidence>
<organism evidence="11 12">
    <name type="scientific">Paenibacillus herberti</name>
    <dbReference type="NCBI Taxonomy" id="1619309"/>
    <lineage>
        <taxon>Bacteria</taxon>
        <taxon>Bacillati</taxon>
        <taxon>Bacillota</taxon>
        <taxon>Bacilli</taxon>
        <taxon>Bacillales</taxon>
        <taxon>Paenibacillaceae</taxon>
        <taxon>Paenibacillus</taxon>
    </lineage>
</organism>
<evidence type="ECO:0000256" key="7">
    <source>
        <dbReference type="ARBA" id="ARBA00023143"/>
    </source>
</evidence>
<evidence type="ECO:0000256" key="10">
    <source>
        <dbReference type="SAM" id="Phobius"/>
    </source>
</evidence>
<keyword evidence="7" id="KW-0975">Bacterial flagellum</keyword>
<protein>
    <recommendedName>
        <fullName evidence="13">Flagellar protein</fullName>
    </recommendedName>
</protein>
<evidence type="ECO:0000256" key="5">
    <source>
        <dbReference type="ARBA" id="ARBA00022989"/>
    </source>
</evidence>
<dbReference type="Proteomes" id="UP000215145">
    <property type="component" value="Unassembled WGS sequence"/>
</dbReference>
<keyword evidence="3" id="KW-1003">Cell membrane</keyword>
<evidence type="ECO:0000313" key="12">
    <source>
        <dbReference type="Proteomes" id="UP000215145"/>
    </source>
</evidence>
<dbReference type="GO" id="GO:0044781">
    <property type="term" value="P:bacterial-type flagellum organization"/>
    <property type="evidence" value="ECO:0007669"/>
    <property type="project" value="InterPro"/>
</dbReference>
<dbReference type="InterPro" id="IPR022781">
    <property type="entry name" value="Flagellar_biosynth_FliO"/>
</dbReference>
<evidence type="ECO:0000256" key="3">
    <source>
        <dbReference type="ARBA" id="ARBA00022475"/>
    </source>
</evidence>
<comment type="caution">
    <text evidence="11">The sequence shown here is derived from an EMBL/GenBank/DDBJ whole genome shotgun (WGS) entry which is preliminary data.</text>
</comment>
<accession>A0A229P282</accession>
<evidence type="ECO:0000256" key="4">
    <source>
        <dbReference type="ARBA" id="ARBA00022692"/>
    </source>
</evidence>
<comment type="similarity">
    <text evidence="8">Belongs to the FliO/MopB family.</text>
</comment>
<dbReference type="PANTHER" id="PTHR38766">
    <property type="entry name" value="FLAGELLAR PROTEIN FLIO"/>
    <property type="match status" value="1"/>
</dbReference>
<dbReference type="PANTHER" id="PTHR38766:SF1">
    <property type="entry name" value="FLAGELLAR PROTEIN FLIO"/>
    <property type="match status" value="1"/>
</dbReference>
<dbReference type="Pfam" id="PF04347">
    <property type="entry name" value="FliO"/>
    <property type="match status" value="1"/>
</dbReference>
<reference evidence="11 12" key="1">
    <citation type="submission" date="2017-07" db="EMBL/GenBank/DDBJ databases">
        <title>Paenibacillus herberti R33 genome sequencing and assembly.</title>
        <authorList>
            <person name="Su W."/>
        </authorList>
    </citation>
    <scope>NUCLEOTIDE SEQUENCE [LARGE SCALE GENOMIC DNA]</scope>
    <source>
        <strain evidence="11 12">R33</strain>
    </source>
</reference>
<dbReference type="GO" id="GO:0005886">
    <property type="term" value="C:plasma membrane"/>
    <property type="evidence" value="ECO:0007669"/>
    <property type="project" value="UniProtKB-SubCell"/>
</dbReference>
<dbReference type="GO" id="GO:0009425">
    <property type="term" value="C:bacterial-type flagellum basal body"/>
    <property type="evidence" value="ECO:0007669"/>
    <property type="project" value="UniProtKB-SubCell"/>
</dbReference>
<evidence type="ECO:0000256" key="6">
    <source>
        <dbReference type="ARBA" id="ARBA00023136"/>
    </source>
</evidence>
<gene>
    <name evidence="11" type="ORF">CGZ75_04635</name>
</gene>
<dbReference type="InterPro" id="IPR052205">
    <property type="entry name" value="FliO/MopB"/>
</dbReference>
<name>A0A229P282_9BACL</name>
<evidence type="ECO:0000313" key="11">
    <source>
        <dbReference type="EMBL" id="OXM15995.1"/>
    </source>
</evidence>
<dbReference type="EMBL" id="NMUQ01000001">
    <property type="protein sequence ID" value="OXM15995.1"/>
    <property type="molecule type" value="Genomic_DNA"/>
</dbReference>
<keyword evidence="6 10" id="KW-0472">Membrane</keyword>
<proteinExistence type="inferred from homology"/>
<keyword evidence="12" id="KW-1185">Reference proteome</keyword>
<evidence type="ECO:0000256" key="9">
    <source>
        <dbReference type="SAM" id="MobiDB-lite"/>
    </source>
</evidence>
<feature type="compositionally biased region" description="Basic and acidic residues" evidence="9">
    <location>
        <begin position="195"/>
        <end position="215"/>
    </location>
</feature>
<evidence type="ECO:0008006" key="13">
    <source>
        <dbReference type="Google" id="ProtNLM"/>
    </source>
</evidence>
<keyword evidence="4 10" id="KW-0812">Transmembrane</keyword>
<feature type="region of interest" description="Disordered" evidence="9">
    <location>
        <begin position="188"/>
        <end position="215"/>
    </location>
</feature>
<evidence type="ECO:0000256" key="1">
    <source>
        <dbReference type="ARBA" id="ARBA00004117"/>
    </source>
</evidence>
<dbReference type="AlphaFoldDB" id="A0A229P282"/>
<evidence type="ECO:0000256" key="8">
    <source>
        <dbReference type="ARBA" id="ARBA00037937"/>
    </source>
</evidence>
<sequence>MSALYIHPLSSGMAKTGLTAASPSPEEEISLFPSPGPALEGAPQLTTGSMMGSMIWMIVALALVIGLIVLLIKFLSKRSQLWSGPRSLQSLAGMTLAQGKSIQLVEVAGKIYVLGIGDNVAALDIISDPDAVEAVRQQLSKQTNAASTSPAAEWMKLLQGKVAGRRETARQAGEGGDAKRFEMMLQQKLEQQSRQQEELEHLLQETRDRERLREE</sequence>
<feature type="transmembrane region" description="Helical" evidence="10">
    <location>
        <begin position="54"/>
        <end position="76"/>
    </location>
</feature>
<keyword evidence="5 10" id="KW-1133">Transmembrane helix</keyword>
<comment type="subcellular location">
    <subcellularLocation>
        <location evidence="1">Bacterial flagellum basal body</location>
    </subcellularLocation>
    <subcellularLocation>
        <location evidence="2">Cell membrane</location>
    </subcellularLocation>
</comment>